<sequence length="294" mass="31736">MHRQPWQARALLIAAGLSELAVVAASSATPVSGPGQGSGPVARVLGLTVPPAGKVGYPPIDIPKPVADDVFIVDSLLPGPMGTALPVRMTVIRLGNGDLLLHSPTQFSDALKTELEKIGRIRHLMAPNVAHWTFLEAWQRACPDVTTWSAPGLRERSQVKKSGVRLDHDLSSFPPTAWIGITLVEVVGGLGFSEIALFHQASRTLVLTDLVLNLEASKLPAPIRPLARLFGVTAPDGMPPPYLRAAIKRDRASATKAASRLLELKPERVIFAHGLWFERDATNALRRSLRWLLG</sequence>
<feature type="signal peptide" evidence="1">
    <location>
        <begin position="1"/>
        <end position="24"/>
    </location>
</feature>
<reference evidence="2 3" key="1">
    <citation type="journal article" date="2014" name="World J. Microbiol. Biotechnol.">
        <title>Biodiversity and physiological characteristics of Antarctic and Arctic lichens-associated bacteria.</title>
        <authorList>
            <person name="Lee Y.M."/>
            <person name="Kim E.H."/>
            <person name="Lee H.K."/>
            <person name="Hong S.G."/>
        </authorList>
    </citation>
    <scope>NUCLEOTIDE SEQUENCE [LARGE SCALE GENOMIC DNA]</scope>
    <source>
        <strain evidence="2 3">PAMC 26569</strain>
    </source>
</reference>
<protein>
    <submittedName>
        <fullName evidence="2">DUF4336 domain-containing protein</fullName>
    </submittedName>
</protein>
<keyword evidence="3" id="KW-1185">Reference proteome</keyword>
<accession>A0A6M8HWY8</accession>
<name>A0A6M8HWY8_9PROT</name>
<dbReference type="InterPro" id="IPR025638">
    <property type="entry name" value="DUF4336"/>
</dbReference>
<evidence type="ECO:0000313" key="2">
    <source>
        <dbReference type="EMBL" id="QKE92756.1"/>
    </source>
</evidence>
<dbReference type="PANTHER" id="PTHR33835">
    <property type="entry name" value="YALI0C07656P"/>
    <property type="match status" value="1"/>
</dbReference>
<feature type="chain" id="PRO_5027047592" evidence="1">
    <location>
        <begin position="25"/>
        <end position="294"/>
    </location>
</feature>
<dbReference type="Proteomes" id="UP000500767">
    <property type="component" value="Chromosome"/>
</dbReference>
<proteinExistence type="predicted"/>
<dbReference type="PANTHER" id="PTHR33835:SF1">
    <property type="entry name" value="METALLO-BETA-LACTAMASE DOMAIN-CONTAINING PROTEIN"/>
    <property type="match status" value="1"/>
</dbReference>
<evidence type="ECO:0000256" key="1">
    <source>
        <dbReference type="SAM" id="SignalP"/>
    </source>
</evidence>
<dbReference type="EMBL" id="CP053708">
    <property type="protein sequence ID" value="QKE92756.1"/>
    <property type="molecule type" value="Genomic_DNA"/>
</dbReference>
<dbReference type="KEGG" id="lck:HN018_17305"/>
<dbReference type="InterPro" id="IPR036866">
    <property type="entry name" value="RibonucZ/Hydroxyglut_hydro"/>
</dbReference>
<dbReference type="SUPFAM" id="SSF56281">
    <property type="entry name" value="Metallo-hydrolase/oxidoreductase"/>
    <property type="match status" value="1"/>
</dbReference>
<evidence type="ECO:0000313" key="3">
    <source>
        <dbReference type="Proteomes" id="UP000500767"/>
    </source>
</evidence>
<dbReference type="AlphaFoldDB" id="A0A6M8HWY8"/>
<organism evidence="2 3">
    <name type="scientific">Lichenicola cladoniae</name>
    <dbReference type="NCBI Taxonomy" id="1484109"/>
    <lineage>
        <taxon>Bacteria</taxon>
        <taxon>Pseudomonadati</taxon>
        <taxon>Pseudomonadota</taxon>
        <taxon>Alphaproteobacteria</taxon>
        <taxon>Acetobacterales</taxon>
        <taxon>Acetobacteraceae</taxon>
        <taxon>Lichenicola</taxon>
    </lineage>
</organism>
<keyword evidence="1" id="KW-0732">Signal</keyword>
<dbReference type="Pfam" id="PF14234">
    <property type="entry name" value="DUF4336"/>
    <property type="match status" value="1"/>
</dbReference>
<gene>
    <name evidence="2" type="ORF">HN018_17305</name>
</gene>